<accession>A0A812UT73</accession>
<feature type="zinc finger region" description="C3H1-type" evidence="1">
    <location>
        <begin position="7"/>
        <end position="35"/>
    </location>
</feature>
<dbReference type="Proteomes" id="UP000604046">
    <property type="component" value="Unassembled WGS sequence"/>
</dbReference>
<feature type="zinc finger region" description="C3H1-type" evidence="1">
    <location>
        <begin position="182"/>
        <end position="209"/>
    </location>
</feature>
<dbReference type="AlphaFoldDB" id="A0A812UT73"/>
<dbReference type="EMBL" id="CAJNDS010002788">
    <property type="protein sequence ID" value="CAE7597337.1"/>
    <property type="molecule type" value="Genomic_DNA"/>
</dbReference>
<evidence type="ECO:0000256" key="1">
    <source>
        <dbReference type="PROSITE-ProRule" id="PRU00723"/>
    </source>
</evidence>
<feature type="domain" description="C3H1-type" evidence="2">
    <location>
        <begin position="7"/>
        <end position="35"/>
    </location>
</feature>
<gene>
    <name evidence="3" type="ORF">SNAT2548_LOCUS33987</name>
</gene>
<protein>
    <recommendedName>
        <fullName evidence="2">C3H1-type domain-containing protein</fullName>
    </recommendedName>
</protein>
<keyword evidence="4" id="KW-1185">Reference proteome</keyword>
<reference evidence="3" key="1">
    <citation type="submission" date="2021-02" db="EMBL/GenBank/DDBJ databases">
        <authorList>
            <person name="Dougan E. K."/>
            <person name="Rhodes N."/>
            <person name="Thang M."/>
            <person name="Chan C."/>
        </authorList>
    </citation>
    <scope>NUCLEOTIDE SEQUENCE</scope>
</reference>
<keyword evidence="1" id="KW-0862">Zinc</keyword>
<keyword evidence="1" id="KW-0863">Zinc-finger</keyword>
<keyword evidence="1" id="KW-0479">Metal-binding</keyword>
<dbReference type="GO" id="GO:0008270">
    <property type="term" value="F:zinc ion binding"/>
    <property type="evidence" value="ECO:0007669"/>
    <property type="project" value="UniProtKB-KW"/>
</dbReference>
<dbReference type="CDD" id="cd19757">
    <property type="entry name" value="Bbox1"/>
    <property type="match status" value="1"/>
</dbReference>
<dbReference type="InterPro" id="IPR000571">
    <property type="entry name" value="Znf_CCCH"/>
</dbReference>
<evidence type="ECO:0000313" key="3">
    <source>
        <dbReference type="EMBL" id="CAE7597337.1"/>
    </source>
</evidence>
<proteinExistence type="predicted"/>
<dbReference type="PROSITE" id="PS50103">
    <property type="entry name" value="ZF_C3H1"/>
    <property type="match status" value="2"/>
</dbReference>
<comment type="caution">
    <text evidence="3">The sequence shown here is derived from an EMBL/GenBank/DDBJ whole genome shotgun (WGS) entry which is preliminary data.</text>
</comment>
<feature type="domain" description="C3H1-type" evidence="2">
    <location>
        <begin position="182"/>
        <end position="209"/>
    </location>
</feature>
<sequence>MDEDGFAFKDKLCASHFWGKGCLKGRNCPDAHEFDELSWASRKQAELWLLCAQPNRPDFKRQTQILYSVLQEFGQSENPTEREVQSWPQQKVWEGLHELPVCISKHLELLNAFLEADGVRINETHHQIQVPAGCVHEEIERRKHLVMKMLLVLQDIFDFGNGSDIPKTIHGKDVNKWGFQESEGREQCGYYSRDGWCSFGRCPKNHSCDLHVSKFRRGTVIHGIVGQRLVIDVEDEKLKVMLPLVEWPIDYKLPADGETVYYKLQLRQDRLCALVKVLQSEAEPLKAMLDGPGRVLVRVLVRRRCAREEERWALFDTWVTQEGFQIKHESMYAYEKIRMDAHLEFRQSAGRSKMLVVVLGPPAFEELMFVDEDDSAYRKSLQADGERDEEDLPFKAWTALNHELCDIERRFRDTPSTRVNSRALQPRSTGAFEDFARTVLLDGFTRLARCMCRWKLKKEGEMAEATESQQANRDAWLSAIFKTCDKNDGNPSFAVLPEQKCAECGAKANCHRCFLCKQLYCLNCESCCDEKHQFDIHPRSESALLQWTLMQIVSDLFRSQVQNKPPTLEGWSNGLRNMLKDTSGQVKSQIEEAVSSVWKTQTLEVQQGRDLLRLKEPSQAALEWLLKAKYGLRCVTVHGHARVTLDEEVLKGFPTGPALAHAFLGLKPKMASKPKDWAGKWDLYRLKQPKLGMQDQDFSKPEHREHVSIESERIELKESKEPDKLQVFRTGQRIWFPACTTPGDLSVDPSTQRQQLKFRLHFCGRRTLREKSRHKWMAVTLFKRFDEEGKELQYLEGTQVMHWDKDFASKRWEGHYGRADAGRGEVVQLHPCEPWPTEDDVQDNKASVTAAIELAKLWREMYERLEEKERKAPVSRRVLNADLNLTEVVSDTLAVALRNLLFDRFGFDVASKHDGSGPRRFART</sequence>
<evidence type="ECO:0000259" key="2">
    <source>
        <dbReference type="PROSITE" id="PS50103"/>
    </source>
</evidence>
<evidence type="ECO:0000313" key="4">
    <source>
        <dbReference type="Proteomes" id="UP000604046"/>
    </source>
</evidence>
<name>A0A812UT73_9DINO</name>
<organism evidence="3 4">
    <name type="scientific">Symbiodinium natans</name>
    <dbReference type="NCBI Taxonomy" id="878477"/>
    <lineage>
        <taxon>Eukaryota</taxon>
        <taxon>Sar</taxon>
        <taxon>Alveolata</taxon>
        <taxon>Dinophyceae</taxon>
        <taxon>Suessiales</taxon>
        <taxon>Symbiodiniaceae</taxon>
        <taxon>Symbiodinium</taxon>
    </lineage>
</organism>